<dbReference type="CDD" id="cd06588">
    <property type="entry name" value="PhnB_like"/>
    <property type="match status" value="1"/>
</dbReference>
<dbReference type="Gene3D" id="3.10.180.10">
    <property type="entry name" value="2,3-Dihydroxybiphenyl 1,2-Dioxygenase, domain 1"/>
    <property type="match status" value="1"/>
</dbReference>
<dbReference type="PANTHER" id="PTHR33990:SF1">
    <property type="entry name" value="PROTEIN YJDN"/>
    <property type="match status" value="1"/>
</dbReference>
<dbReference type="Pfam" id="PF06983">
    <property type="entry name" value="3-dmu-9_3-mt"/>
    <property type="match status" value="1"/>
</dbReference>
<evidence type="ECO:0000313" key="3">
    <source>
        <dbReference type="Proteomes" id="UP000267035"/>
    </source>
</evidence>
<dbReference type="RefSeq" id="WP_122254678.1">
    <property type="nucleotide sequence ID" value="NZ_RDQL01000028.1"/>
</dbReference>
<dbReference type="SUPFAM" id="SSF54593">
    <property type="entry name" value="Glyoxalase/Bleomycin resistance protein/Dihydroxybiphenyl dioxygenase"/>
    <property type="match status" value="1"/>
</dbReference>
<evidence type="ECO:0000259" key="1">
    <source>
        <dbReference type="Pfam" id="PF06983"/>
    </source>
</evidence>
<dbReference type="AlphaFoldDB" id="A0A3M6PZ84"/>
<sequence length="145" mass="15961">MQLGPYLNFNGNCAEAMQFYAELFGAETQIMTYAQMPSDPDMPPLAEADKNKVAHSELVKDGKPFLYATDFLPAFCGEGGFKPMQGFQVSIGVDSVAEGERIFRALSEGGQVQMPWAETFWAKGFGIVTDRFGTPWMVNAELQGE</sequence>
<protein>
    <submittedName>
        <fullName evidence="2">VOC family protein</fullName>
    </submittedName>
</protein>
<reference evidence="2 3" key="1">
    <citation type="submission" date="2018-10" db="EMBL/GenBank/DDBJ databases">
        <title>Comamonadaceae CDC group NO-1 genome sequencing and assembly.</title>
        <authorList>
            <person name="Bernier A.-M."/>
            <person name="Bernard K."/>
        </authorList>
    </citation>
    <scope>NUCLEOTIDE SEQUENCE [LARGE SCALE GENOMIC DNA]</scope>
    <source>
        <strain evidence="2 3">NML161473</strain>
    </source>
</reference>
<dbReference type="InterPro" id="IPR029068">
    <property type="entry name" value="Glyas_Bleomycin-R_OHBP_Dase"/>
</dbReference>
<dbReference type="Proteomes" id="UP000267035">
    <property type="component" value="Unassembled WGS sequence"/>
</dbReference>
<feature type="domain" description="PhnB-like" evidence="1">
    <location>
        <begin position="5"/>
        <end position="138"/>
    </location>
</feature>
<name>A0A3M6PZ84_9BURK</name>
<proteinExistence type="predicted"/>
<dbReference type="EMBL" id="RDQL01000028">
    <property type="protein sequence ID" value="RMW95368.1"/>
    <property type="molecule type" value="Genomic_DNA"/>
</dbReference>
<comment type="caution">
    <text evidence="2">The sequence shown here is derived from an EMBL/GenBank/DDBJ whole genome shotgun (WGS) entry which is preliminary data.</text>
</comment>
<dbReference type="InterPro" id="IPR028973">
    <property type="entry name" value="PhnB-like"/>
</dbReference>
<organism evidence="2 3">
    <name type="scientific">Allofranklinella schreckenbergeri</name>
    <dbReference type="NCBI Taxonomy" id="1076744"/>
    <lineage>
        <taxon>Bacteria</taxon>
        <taxon>Pseudomonadati</taxon>
        <taxon>Pseudomonadota</taxon>
        <taxon>Betaproteobacteria</taxon>
        <taxon>Burkholderiales</taxon>
        <taxon>Comamonadaceae</taxon>
        <taxon>Allofranklinella</taxon>
    </lineage>
</organism>
<evidence type="ECO:0000313" key="2">
    <source>
        <dbReference type="EMBL" id="RMW95368.1"/>
    </source>
</evidence>
<gene>
    <name evidence="2" type="ORF">EBQ25_12085</name>
</gene>
<keyword evidence="3" id="KW-1185">Reference proteome</keyword>
<accession>A0A3M6PZ84</accession>
<dbReference type="PANTHER" id="PTHR33990">
    <property type="entry name" value="PROTEIN YJDN-RELATED"/>
    <property type="match status" value="1"/>
</dbReference>